<feature type="domain" description="Metallo-beta-lactamase" evidence="2">
    <location>
        <begin position="126"/>
        <end position="325"/>
    </location>
</feature>
<evidence type="ECO:0000313" key="4">
    <source>
        <dbReference type="Proteomes" id="UP000564378"/>
    </source>
</evidence>
<gene>
    <name evidence="3" type="ORF">H6P80_02395</name>
</gene>
<name>A0A842HVC6_9SPHN</name>
<dbReference type="EMBL" id="JACJVJ010000001">
    <property type="protein sequence ID" value="MBC2776463.1"/>
    <property type="molecule type" value="Genomic_DNA"/>
</dbReference>
<proteinExistence type="predicted"/>
<reference evidence="3 4" key="1">
    <citation type="submission" date="2020-08" db="EMBL/GenBank/DDBJ databases">
        <title>Draft genome sequence of Parasphingopyxis sp. GrpM-11.</title>
        <authorList>
            <person name="Oh J."/>
            <person name="Roh D.-H."/>
        </authorList>
    </citation>
    <scope>NUCLEOTIDE SEQUENCE [LARGE SCALE GENOMIC DNA]</scope>
    <source>
        <strain evidence="3 4">GrpM-11</strain>
    </source>
</reference>
<evidence type="ECO:0000256" key="1">
    <source>
        <dbReference type="SAM" id="Phobius"/>
    </source>
</evidence>
<comment type="caution">
    <text evidence="3">The sequence shown here is derived from an EMBL/GenBank/DDBJ whole genome shotgun (WGS) entry which is preliminary data.</text>
</comment>
<keyword evidence="1" id="KW-0472">Membrane</keyword>
<feature type="transmembrane region" description="Helical" evidence="1">
    <location>
        <begin position="12"/>
        <end position="31"/>
    </location>
</feature>
<dbReference type="InterPro" id="IPR001279">
    <property type="entry name" value="Metallo-B-lactamas"/>
</dbReference>
<accession>A0A842HVC6</accession>
<evidence type="ECO:0000313" key="3">
    <source>
        <dbReference type="EMBL" id="MBC2776463.1"/>
    </source>
</evidence>
<keyword evidence="4" id="KW-1185">Reference proteome</keyword>
<keyword evidence="3" id="KW-0378">Hydrolase</keyword>
<dbReference type="PANTHER" id="PTHR15032:SF4">
    <property type="entry name" value="N-ACYL-PHOSPHATIDYLETHANOLAMINE-HYDROLYZING PHOSPHOLIPASE D"/>
    <property type="match status" value="1"/>
</dbReference>
<dbReference type="Gene3D" id="3.60.15.10">
    <property type="entry name" value="Ribonuclease Z/Hydroxyacylglutathione hydrolase-like"/>
    <property type="match status" value="1"/>
</dbReference>
<sequence length="373" mass="41474">MVKRLARWIGSGLLFLLIAIMLAPVVIPPFLDRIYYEGAPSDHFDGEHFFNPDEGEGEWVGDPTSRTEPRRRGSFVRGALFGDARPEWPDHVAVTPVIPEARVEGDRMVATWVGHATVLVQTQGLNILTDPIWSDHASPFPPLGPERVAEPGVRFADLPPIDLVLVSHNHYDHMDLPTLRRLWERDRPTIVTSLGNDAVIANAGAQAVTRDWGGRVRITDNVEVIVTRNHHWGSRWFVDRNRALWSSFVVRTPGGNIFFAGDTGPGDMRWPQEAAAYGPIRLALIPIGAFRFQPGQNWSGSHVGPDHAVQVYEALGAANALAIHWRTFRLSWEEIDTPRALLARHLAEAGISEDRFRAVPQGTVWAVPALAAR</sequence>
<keyword evidence="1" id="KW-0812">Transmembrane</keyword>
<dbReference type="PANTHER" id="PTHR15032">
    <property type="entry name" value="N-ACYL-PHOSPHATIDYLETHANOLAMINE-HYDROLYZING PHOSPHOLIPASE D"/>
    <property type="match status" value="1"/>
</dbReference>
<keyword evidence="1" id="KW-1133">Transmembrane helix</keyword>
<dbReference type="Proteomes" id="UP000564378">
    <property type="component" value="Unassembled WGS sequence"/>
</dbReference>
<organism evidence="3 4">
    <name type="scientific">Parasphingopyxis marina</name>
    <dbReference type="NCBI Taxonomy" id="2761622"/>
    <lineage>
        <taxon>Bacteria</taxon>
        <taxon>Pseudomonadati</taxon>
        <taxon>Pseudomonadota</taxon>
        <taxon>Alphaproteobacteria</taxon>
        <taxon>Sphingomonadales</taxon>
        <taxon>Sphingomonadaceae</taxon>
        <taxon>Parasphingopyxis</taxon>
    </lineage>
</organism>
<protein>
    <submittedName>
        <fullName evidence="3">MBL fold metallo-hydrolase</fullName>
    </submittedName>
</protein>
<dbReference type="GO" id="GO:0005737">
    <property type="term" value="C:cytoplasm"/>
    <property type="evidence" value="ECO:0007669"/>
    <property type="project" value="TreeGrafter"/>
</dbReference>
<dbReference type="AlphaFoldDB" id="A0A842HVC6"/>
<dbReference type="InterPro" id="IPR036866">
    <property type="entry name" value="RibonucZ/Hydroxyglut_hydro"/>
</dbReference>
<dbReference type="GO" id="GO:0016787">
    <property type="term" value="F:hydrolase activity"/>
    <property type="evidence" value="ECO:0007669"/>
    <property type="project" value="UniProtKB-KW"/>
</dbReference>
<dbReference type="SUPFAM" id="SSF56281">
    <property type="entry name" value="Metallo-hydrolase/oxidoreductase"/>
    <property type="match status" value="1"/>
</dbReference>
<evidence type="ECO:0000259" key="2">
    <source>
        <dbReference type="Pfam" id="PF12706"/>
    </source>
</evidence>
<dbReference type="Pfam" id="PF12706">
    <property type="entry name" value="Lactamase_B_2"/>
    <property type="match status" value="1"/>
</dbReference>